<dbReference type="EMBL" id="CP088295">
    <property type="protein sequence ID" value="UUY04519.1"/>
    <property type="molecule type" value="Genomic_DNA"/>
</dbReference>
<evidence type="ECO:0008006" key="4">
    <source>
        <dbReference type="Google" id="ProtNLM"/>
    </source>
</evidence>
<organism evidence="2 3">
    <name type="scientific">Svornostia abyssi</name>
    <dbReference type="NCBI Taxonomy" id="2898438"/>
    <lineage>
        <taxon>Bacteria</taxon>
        <taxon>Bacillati</taxon>
        <taxon>Actinomycetota</taxon>
        <taxon>Thermoleophilia</taxon>
        <taxon>Solirubrobacterales</taxon>
        <taxon>Baekduiaceae</taxon>
        <taxon>Svornostia</taxon>
    </lineage>
</organism>
<evidence type="ECO:0000256" key="1">
    <source>
        <dbReference type="SAM" id="MobiDB-lite"/>
    </source>
</evidence>
<sequence length="168" mass="18056">MNDAQKALLARLRELVEETPKSGAVTAAGHPLHVSQFSTAIESRADDGEALVEYVRSKVQARPTASYSALIKAGRPDLTPEALAADADAPWASEFTNEDREAANSRLGAMLEIHRKEVEASEAAALEDARKIVARVSANRVANGKQPLTPDQEEDMLGNLAARRARGE</sequence>
<gene>
    <name evidence="2" type="ORF">LRS13_02995</name>
</gene>
<keyword evidence="3" id="KW-1185">Reference proteome</keyword>
<proteinExistence type="predicted"/>
<name>A0ABY5PIR2_9ACTN</name>
<evidence type="ECO:0000313" key="2">
    <source>
        <dbReference type="EMBL" id="UUY04519.1"/>
    </source>
</evidence>
<feature type="region of interest" description="Disordered" evidence="1">
    <location>
        <begin position="142"/>
        <end position="168"/>
    </location>
</feature>
<dbReference type="RefSeq" id="WP_353865001.1">
    <property type="nucleotide sequence ID" value="NZ_CP088295.1"/>
</dbReference>
<accession>A0ABY5PIR2</accession>
<reference evidence="3" key="1">
    <citation type="submission" date="2021-11" db="EMBL/GenBank/DDBJ databases">
        <title>Cultivation dependent microbiological survey of springs from the worlds oldest radium mine currently devoted to the extraction of radon-saturated water.</title>
        <authorList>
            <person name="Kapinusova G."/>
            <person name="Smrhova T."/>
            <person name="Strejcek M."/>
            <person name="Suman J."/>
            <person name="Jani K."/>
            <person name="Pajer P."/>
            <person name="Uhlik O."/>
        </authorList>
    </citation>
    <scope>NUCLEOTIDE SEQUENCE [LARGE SCALE GENOMIC DNA]</scope>
    <source>
        <strain evidence="3">J379</strain>
    </source>
</reference>
<protein>
    <recommendedName>
        <fullName evidence="4">Terminase small subunit</fullName>
    </recommendedName>
</protein>
<evidence type="ECO:0000313" key="3">
    <source>
        <dbReference type="Proteomes" id="UP001058860"/>
    </source>
</evidence>
<dbReference type="Proteomes" id="UP001058860">
    <property type="component" value="Chromosome"/>
</dbReference>